<dbReference type="GO" id="GO:0016829">
    <property type="term" value="F:lyase activity"/>
    <property type="evidence" value="ECO:0007669"/>
    <property type="project" value="UniProtKB-KW"/>
</dbReference>
<dbReference type="GeneID" id="84693024"/>
<dbReference type="Gene3D" id="3.20.20.60">
    <property type="entry name" value="Phosphoenolpyruvate-binding domains"/>
    <property type="match status" value="1"/>
</dbReference>
<dbReference type="SUPFAM" id="SSF51621">
    <property type="entry name" value="Phosphoenolpyruvate/pyruvate domain"/>
    <property type="match status" value="1"/>
</dbReference>
<sequence>MRTPLSPWMLGATLYMPATRSDLADVILHGKIPQLRSLVICLEDAVSERELTLALDNLHALLRQLQQQTPTHTPPLVFIRPRDEIMAAGLLHDSELSGIDGFVLPKFNQANVLSWWRLLAPTSLLLMPTLETRDVFDSTAMQQLASLLEQHPCRERILALRIGGNDLMSVLGLRRSRHLTLYEGPLGYVVKMLVATFASRGFALTAPVCERIEDVALLERELALDVAHGLVGKTAIHPAQLEIIQRGLMADQSDYEDALRIINSEQAVFKSQGAMCEPATHRNWAAAMLERSAHCGIVSAYTGAVYAQRQ</sequence>
<keyword evidence="5" id="KW-1185">Reference proteome</keyword>
<evidence type="ECO:0000313" key="5">
    <source>
        <dbReference type="Proteomes" id="UP000809137"/>
    </source>
</evidence>
<dbReference type="RefSeq" id="WP_040113363.1">
    <property type="nucleotide sequence ID" value="NZ_CP083449.1"/>
</dbReference>
<dbReference type="EMBL" id="JAFCXS010000010">
    <property type="protein sequence ID" value="MBM0748452.1"/>
    <property type="molecule type" value="Genomic_DNA"/>
</dbReference>
<dbReference type="InterPro" id="IPR039480">
    <property type="entry name" value="C-C_Bond_Lyase-like"/>
</dbReference>
<proteinExistence type="predicted"/>
<evidence type="ECO:0000256" key="2">
    <source>
        <dbReference type="ARBA" id="ARBA00022723"/>
    </source>
</evidence>
<comment type="caution">
    <text evidence="4">The sequence shown here is derived from an EMBL/GenBank/DDBJ whole genome shotgun (WGS) entry which is preliminary data.</text>
</comment>
<evidence type="ECO:0000256" key="3">
    <source>
        <dbReference type="ARBA" id="ARBA00022842"/>
    </source>
</evidence>
<gene>
    <name evidence="4" type="ORF">JJB79_13690</name>
</gene>
<accession>A0ABS1Z7N9</accession>
<dbReference type="PANTHER" id="PTHR32308:SF10">
    <property type="entry name" value="CITRATE LYASE SUBUNIT BETA"/>
    <property type="match status" value="1"/>
</dbReference>
<reference evidence="4 5" key="1">
    <citation type="submission" date="2021-01" db="EMBL/GenBank/DDBJ databases">
        <title>Complete genome sequence of Pantoea eucrina OB49, a heavy metal tolerant bacterium with PGPR potential isolated from wheat in Algeria.</title>
        <authorList>
            <person name="Lekired A."/>
            <person name="Ouzari I.H."/>
        </authorList>
    </citation>
    <scope>NUCLEOTIDE SEQUENCE [LARGE SCALE GENOMIC DNA]</scope>
    <source>
        <strain evidence="4 5">OB49</strain>
    </source>
</reference>
<dbReference type="Pfam" id="PF15617">
    <property type="entry name" value="C-C_Bond_Lyase"/>
    <property type="match status" value="1"/>
</dbReference>
<dbReference type="PIRSF" id="PIRSF015582">
    <property type="entry name" value="Cit_lyase_B"/>
    <property type="match status" value="1"/>
</dbReference>
<evidence type="ECO:0000256" key="1">
    <source>
        <dbReference type="ARBA" id="ARBA00001946"/>
    </source>
</evidence>
<protein>
    <submittedName>
        <fullName evidence="4">HpcH/HpaI aldolase/citrate lyase family protein</fullName>
    </submittedName>
</protein>
<organism evidence="4 5">
    <name type="scientific">Pantoea eucrina</name>
    <dbReference type="NCBI Taxonomy" id="472693"/>
    <lineage>
        <taxon>Bacteria</taxon>
        <taxon>Pseudomonadati</taxon>
        <taxon>Pseudomonadota</taxon>
        <taxon>Gammaproteobacteria</taxon>
        <taxon>Enterobacterales</taxon>
        <taxon>Erwiniaceae</taxon>
        <taxon>Pantoea</taxon>
    </lineage>
</organism>
<keyword evidence="3" id="KW-0460">Magnesium</keyword>
<evidence type="ECO:0000313" key="4">
    <source>
        <dbReference type="EMBL" id="MBM0748452.1"/>
    </source>
</evidence>
<name>A0ABS1Z7N9_9GAMM</name>
<dbReference type="InterPro" id="IPR040442">
    <property type="entry name" value="Pyrv_kinase-like_dom_sf"/>
</dbReference>
<dbReference type="PANTHER" id="PTHR32308">
    <property type="entry name" value="LYASE BETA SUBUNIT, PUTATIVE (AFU_ORTHOLOGUE AFUA_4G13030)-RELATED"/>
    <property type="match status" value="1"/>
</dbReference>
<keyword evidence="4" id="KW-0456">Lyase</keyword>
<keyword evidence="2" id="KW-0479">Metal-binding</keyword>
<dbReference type="InterPro" id="IPR011206">
    <property type="entry name" value="Citrate_lyase_beta/mcl1/mcl2"/>
</dbReference>
<dbReference type="Proteomes" id="UP000809137">
    <property type="component" value="Unassembled WGS sequence"/>
</dbReference>
<dbReference type="InterPro" id="IPR015813">
    <property type="entry name" value="Pyrv/PenolPyrv_kinase-like_dom"/>
</dbReference>
<comment type="cofactor">
    <cofactor evidence="1">
        <name>Mg(2+)</name>
        <dbReference type="ChEBI" id="CHEBI:18420"/>
    </cofactor>
</comment>